<keyword evidence="1" id="KW-0812">Transmembrane</keyword>
<evidence type="ECO:0000313" key="3">
    <source>
        <dbReference type="Proteomes" id="UP000451860"/>
    </source>
</evidence>
<feature type="transmembrane region" description="Helical" evidence="1">
    <location>
        <begin position="177"/>
        <end position="198"/>
    </location>
</feature>
<dbReference type="RefSeq" id="WP_152204861.1">
    <property type="nucleotide sequence ID" value="NZ_VUKF01000089.1"/>
</dbReference>
<proteinExistence type="predicted"/>
<evidence type="ECO:0000256" key="1">
    <source>
        <dbReference type="SAM" id="Phobius"/>
    </source>
</evidence>
<keyword evidence="1" id="KW-0472">Membrane</keyword>
<gene>
    <name evidence="2" type="ORF">GB883_20230</name>
</gene>
<keyword evidence="3" id="KW-1185">Reference proteome</keyword>
<accession>A0A7J5UIQ8</accession>
<dbReference type="OrthoDB" id="3732892at2"/>
<comment type="caution">
    <text evidence="2">The sequence shown here is derived from an EMBL/GenBank/DDBJ whole genome shotgun (WGS) entry which is preliminary data.</text>
</comment>
<dbReference type="Proteomes" id="UP000451860">
    <property type="component" value="Unassembled WGS sequence"/>
</dbReference>
<dbReference type="EMBL" id="WHJE01000207">
    <property type="protein sequence ID" value="KAE8762269.1"/>
    <property type="molecule type" value="Genomic_DNA"/>
</dbReference>
<organism evidence="2 3">
    <name type="scientific">Georgenia thermotolerans</name>
    <dbReference type="NCBI Taxonomy" id="527326"/>
    <lineage>
        <taxon>Bacteria</taxon>
        <taxon>Bacillati</taxon>
        <taxon>Actinomycetota</taxon>
        <taxon>Actinomycetes</taxon>
        <taxon>Micrococcales</taxon>
        <taxon>Bogoriellaceae</taxon>
        <taxon>Georgenia</taxon>
    </lineage>
</organism>
<feature type="transmembrane region" description="Helical" evidence="1">
    <location>
        <begin position="261"/>
        <end position="289"/>
    </location>
</feature>
<name>A0A7J5UIQ8_9MICO</name>
<feature type="transmembrane region" description="Helical" evidence="1">
    <location>
        <begin position="95"/>
        <end position="115"/>
    </location>
</feature>
<keyword evidence="1" id="KW-1133">Transmembrane helix</keyword>
<feature type="transmembrane region" description="Helical" evidence="1">
    <location>
        <begin position="6"/>
        <end position="28"/>
    </location>
</feature>
<reference evidence="2 3" key="1">
    <citation type="submission" date="2019-10" db="EMBL/GenBank/DDBJ databases">
        <title>Georgenia wutianyii sp. nov. and Georgenia yuyongxinii sp. nov. isolated from plateau pika (Ochotona curzoniae) in the Qinghai-Tibet plateau of China.</title>
        <authorList>
            <person name="Tian Z."/>
        </authorList>
    </citation>
    <scope>NUCLEOTIDE SEQUENCE [LARGE SCALE GENOMIC DNA]</scope>
    <source>
        <strain evidence="2 3">DSM 21501</strain>
    </source>
</reference>
<protein>
    <submittedName>
        <fullName evidence="2">Uncharacterized protein</fullName>
    </submittedName>
</protein>
<evidence type="ECO:0000313" key="2">
    <source>
        <dbReference type="EMBL" id="KAE8762269.1"/>
    </source>
</evidence>
<dbReference type="AlphaFoldDB" id="A0A7J5UIQ8"/>
<feature type="transmembrane region" description="Helical" evidence="1">
    <location>
        <begin position="146"/>
        <end position="165"/>
    </location>
</feature>
<sequence length="310" mass="31915">MDRHTFLLLLAAVIVGAAAVPGLTALTARGRRNLAHRVARKVDLALDPPVGPVVVRRLARRELIASAAATAAGLATLLVVAPLGVAGEPGQYDLMWVLVAVLGGRALGAATAAVYETLGRAARPSVRIARASTPAHGDYVPPRERIGAWVAALAAVVLSLGLAAIDASGLVDLGDPSPMVFVLAALAPVAAVALDEVLARRVLSRPQRAETTLELAWDDALRARALRDMVTVPLTIGIVAPLVLLGVVGEGLEGGWPANPAVGLVSGLVAALLFGVLVVVLVTATLSTAQRPERYFRQRLWGAAGPGARP</sequence>
<feature type="transmembrane region" description="Helical" evidence="1">
    <location>
        <begin position="230"/>
        <end position="249"/>
    </location>
</feature>
<feature type="transmembrane region" description="Helical" evidence="1">
    <location>
        <begin position="63"/>
        <end position="83"/>
    </location>
</feature>